<reference evidence="2 3" key="1">
    <citation type="submission" date="2017-08" db="EMBL/GenBank/DDBJ databases">
        <title>Infants hospitalized years apart are colonized by the same room-sourced microbial strains.</title>
        <authorList>
            <person name="Brooks B."/>
            <person name="Olm M.R."/>
            <person name="Firek B.A."/>
            <person name="Baker R."/>
            <person name="Thomas B.C."/>
            <person name="Morowitz M.J."/>
            <person name="Banfield J.F."/>
        </authorList>
    </citation>
    <scope>NUCLEOTIDE SEQUENCE [LARGE SCALE GENOMIC DNA]</scope>
    <source>
        <strain evidence="2">S2_018_000_R3_119</strain>
    </source>
</reference>
<organism evidence="2 3">
    <name type="scientific">Sphingomonas taxi</name>
    <dbReference type="NCBI Taxonomy" id="1549858"/>
    <lineage>
        <taxon>Bacteria</taxon>
        <taxon>Pseudomonadati</taxon>
        <taxon>Pseudomonadota</taxon>
        <taxon>Alphaproteobacteria</taxon>
        <taxon>Sphingomonadales</taxon>
        <taxon>Sphingomonadaceae</taxon>
        <taxon>Sphingomonas</taxon>
    </lineage>
</organism>
<evidence type="ECO:0000313" key="2">
    <source>
        <dbReference type="EMBL" id="PZO76365.1"/>
    </source>
</evidence>
<name>A0A2W5AZ90_9SPHN</name>
<evidence type="ECO:0008006" key="4">
    <source>
        <dbReference type="Google" id="ProtNLM"/>
    </source>
</evidence>
<evidence type="ECO:0000256" key="1">
    <source>
        <dbReference type="SAM" id="Phobius"/>
    </source>
</evidence>
<dbReference type="AlphaFoldDB" id="A0A2W5AZ90"/>
<dbReference type="SUPFAM" id="SSF141371">
    <property type="entry name" value="PilZ domain-like"/>
    <property type="match status" value="1"/>
</dbReference>
<feature type="transmembrane region" description="Helical" evidence="1">
    <location>
        <begin position="144"/>
        <end position="166"/>
    </location>
</feature>
<dbReference type="EMBL" id="QFMX01000002">
    <property type="protein sequence ID" value="PZO76365.1"/>
    <property type="molecule type" value="Genomic_DNA"/>
</dbReference>
<sequence>MGQGSAPFRERMVATAHNLVSFADTVERRGETRVSLARTGTLRLADELPSREIRIADLNRDGCRIESLLPLAIDQAVTIGIPGVGQNSARITWVGRSDYGCQFDVALPAGSVTAAMTDNVHDLGQTHAAFRAPATFKWAPRGRLMLLGALSLAGWTAITIVAARLLA</sequence>
<evidence type="ECO:0000313" key="3">
    <source>
        <dbReference type="Proteomes" id="UP000249555"/>
    </source>
</evidence>
<keyword evidence="1" id="KW-1133">Transmembrane helix</keyword>
<comment type="caution">
    <text evidence="2">The sequence shown here is derived from an EMBL/GenBank/DDBJ whole genome shotgun (WGS) entry which is preliminary data.</text>
</comment>
<gene>
    <name evidence="2" type="ORF">DI640_02070</name>
</gene>
<accession>A0A2W5AZ90</accession>
<proteinExistence type="predicted"/>
<keyword evidence="1" id="KW-0812">Transmembrane</keyword>
<keyword evidence="1" id="KW-0472">Membrane</keyword>
<protein>
    <recommendedName>
        <fullName evidence="4">PilZ domain-containing protein</fullName>
    </recommendedName>
</protein>
<dbReference type="Proteomes" id="UP000249555">
    <property type="component" value="Unassembled WGS sequence"/>
</dbReference>